<feature type="compositionally biased region" description="Low complexity" evidence="2">
    <location>
        <begin position="93"/>
        <end position="104"/>
    </location>
</feature>
<name>A0A9P6HJ33_9AGAM</name>
<proteinExistence type="inferred from homology"/>
<organism evidence="3 4">
    <name type="scientific">Thelephora terrestris</name>
    <dbReference type="NCBI Taxonomy" id="56493"/>
    <lineage>
        <taxon>Eukaryota</taxon>
        <taxon>Fungi</taxon>
        <taxon>Dikarya</taxon>
        <taxon>Basidiomycota</taxon>
        <taxon>Agaricomycotina</taxon>
        <taxon>Agaricomycetes</taxon>
        <taxon>Thelephorales</taxon>
        <taxon>Thelephoraceae</taxon>
        <taxon>Thelephora</taxon>
    </lineage>
</organism>
<feature type="region of interest" description="Disordered" evidence="2">
    <location>
        <begin position="1"/>
        <end position="141"/>
    </location>
</feature>
<reference evidence="3" key="2">
    <citation type="submission" date="2020-11" db="EMBL/GenBank/DDBJ databases">
        <authorList>
            <consortium name="DOE Joint Genome Institute"/>
            <person name="Kuo A."/>
            <person name="Miyauchi S."/>
            <person name="Kiss E."/>
            <person name="Drula E."/>
            <person name="Kohler A."/>
            <person name="Sanchez-Garcia M."/>
            <person name="Andreopoulos B."/>
            <person name="Barry K.W."/>
            <person name="Bonito G."/>
            <person name="Buee M."/>
            <person name="Carver A."/>
            <person name="Chen C."/>
            <person name="Cichocki N."/>
            <person name="Clum A."/>
            <person name="Culley D."/>
            <person name="Crous P.W."/>
            <person name="Fauchery L."/>
            <person name="Girlanda M."/>
            <person name="Hayes R."/>
            <person name="Keri Z."/>
            <person name="Labutti K."/>
            <person name="Lipzen A."/>
            <person name="Lombard V."/>
            <person name="Magnuson J."/>
            <person name="Maillard F."/>
            <person name="Morin E."/>
            <person name="Murat C."/>
            <person name="Nolan M."/>
            <person name="Ohm R."/>
            <person name="Pangilinan J."/>
            <person name="Pereira M."/>
            <person name="Perotto S."/>
            <person name="Peter M."/>
            <person name="Riley R."/>
            <person name="Sitrit Y."/>
            <person name="Stielow B."/>
            <person name="Szollosi G."/>
            <person name="Zifcakova L."/>
            <person name="Stursova M."/>
            <person name="Spatafora J.W."/>
            <person name="Tedersoo L."/>
            <person name="Vaario L.-M."/>
            <person name="Yamada A."/>
            <person name="Yan M."/>
            <person name="Wang P."/>
            <person name="Xu J."/>
            <person name="Bruns T."/>
            <person name="Baldrian P."/>
            <person name="Vilgalys R."/>
            <person name="Henrissat B."/>
            <person name="Grigoriev I.V."/>
            <person name="Hibbett D."/>
            <person name="Nagy L.G."/>
            <person name="Martin F.M."/>
        </authorList>
    </citation>
    <scope>NUCLEOTIDE SEQUENCE</scope>
    <source>
        <strain evidence="3">UH-Tt-Lm1</strain>
    </source>
</reference>
<feature type="region of interest" description="Disordered" evidence="2">
    <location>
        <begin position="182"/>
        <end position="214"/>
    </location>
</feature>
<feature type="compositionally biased region" description="Polar residues" evidence="2">
    <location>
        <begin position="77"/>
        <end position="92"/>
    </location>
</feature>
<evidence type="ECO:0000256" key="2">
    <source>
        <dbReference type="SAM" id="MobiDB-lite"/>
    </source>
</evidence>
<dbReference type="GO" id="GO:0000470">
    <property type="term" value="P:maturation of LSU-rRNA"/>
    <property type="evidence" value="ECO:0007669"/>
    <property type="project" value="TreeGrafter"/>
</dbReference>
<keyword evidence="4" id="KW-1185">Reference proteome</keyword>
<accession>A0A9P6HJ33</accession>
<protein>
    <submittedName>
        <fullName evidence="3">Rrp15p-domain-containing protein</fullName>
    </submittedName>
</protein>
<dbReference type="Proteomes" id="UP000736335">
    <property type="component" value="Unassembled WGS sequence"/>
</dbReference>
<gene>
    <name evidence="3" type="ORF">BJ322DRAFT_1107298</name>
</gene>
<dbReference type="Pfam" id="PF07890">
    <property type="entry name" value="Rrp15p"/>
    <property type="match status" value="1"/>
</dbReference>
<evidence type="ECO:0000313" key="3">
    <source>
        <dbReference type="EMBL" id="KAF9787235.1"/>
    </source>
</evidence>
<reference evidence="3" key="1">
    <citation type="journal article" date="2020" name="Nat. Commun.">
        <title>Large-scale genome sequencing of mycorrhizal fungi provides insights into the early evolution of symbiotic traits.</title>
        <authorList>
            <person name="Miyauchi S."/>
            <person name="Kiss E."/>
            <person name="Kuo A."/>
            <person name="Drula E."/>
            <person name="Kohler A."/>
            <person name="Sanchez-Garcia M."/>
            <person name="Morin E."/>
            <person name="Andreopoulos B."/>
            <person name="Barry K.W."/>
            <person name="Bonito G."/>
            <person name="Buee M."/>
            <person name="Carver A."/>
            <person name="Chen C."/>
            <person name="Cichocki N."/>
            <person name="Clum A."/>
            <person name="Culley D."/>
            <person name="Crous P.W."/>
            <person name="Fauchery L."/>
            <person name="Girlanda M."/>
            <person name="Hayes R.D."/>
            <person name="Keri Z."/>
            <person name="LaButti K."/>
            <person name="Lipzen A."/>
            <person name="Lombard V."/>
            <person name="Magnuson J."/>
            <person name="Maillard F."/>
            <person name="Murat C."/>
            <person name="Nolan M."/>
            <person name="Ohm R.A."/>
            <person name="Pangilinan J."/>
            <person name="Pereira M.F."/>
            <person name="Perotto S."/>
            <person name="Peter M."/>
            <person name="Pfister S."/>
            <person name="Riley R."/>
            <person name="Sitrit Y."/>
            <person name="Stielow J.B."/>
            <person name="Szollosi G."/>
            <person name="Zifcakova L."/>
            <person name="Stursova M."/>
            <person name="Spatafora J.W."/>
            <person name="Tedersoo L."/>
            <person name="Vaario L.M."/>
            <person name="Yamada A."/>
            <person name="Yan M."/>
            <person name="Wang P."/>
            <person name="Xu J."/>
            <person name="Bruns T."/>
            <person name="Baldrian P."/>
            <person name="Vilgalys R."/>
            <person name="Dunand C."/>
            <person name="Henrissat B."/>
            <person name="Grigoriev I.V."/>
            <person name="Hibbett D."/>
            <person name="Nagy L.G."/>
            <person name="Martin F.M."/>
        </authorList>
    </citation>
    <scope>NUCLEOTIDE SEQUENCE</scope>
    <source>
        <strain evidence="3">UH-Tt-Lm1</strain>
    </source>
</reference>
<feature type="compositionally biased region" description="Basic residues" evidence="2">
    <location>
        <begin position="63"/>
        <end position="74"/>
    </location>
</feature>
<feature type="compositionally biased region" description="Acidic residues" evidence="2">
    <location>
        <begin position="30"/>
        <end position="43"/>
    </location>
</feature>
<dbReference type="AlphaFoldDB" id="A0A9P6HJ33"/>
<dbReference type="PANTHER" id="PTHR13245">
    <property type="entry name" value="RRP15-LIKE PROTEIN"/>
    <property type="match status" value="1"/>
</dbReference>
<evidence type="ECO:0000256" key="1">
    <source>
        <dbReference type="ARBA" id="ARBA00007462"/>
    </source>
</evidence>
<dbReference type="GO" id="GO:0000460">
    <property type="term" value="P:maturation of 5.8S rRNA"/>
    <property type="evidence" value="ECO:0007669"/>
    <property type="project" value="TreeGrafter"/>
</dbReference>
<evidence type="ECO:0000313" key="4">
    <source>
        <dbReference type="Proteomes" id="UP000736335"/>
    </source>
</evidence>
<dbReference type="PANTHER" id="PTHR13245:SF14">
    <property type="entry name" value="RRP15-LIKE PROTEIN"/>
    <property type="match status" value="1"/>
</dbReference>
<comment type="caution">
    <text evidence="3">The sequence shown here is derived from an EMBL/GenBank/DDBJ whole genome shotgun (WGS) entry which is preliminary data.</text>
</comment>
<dbReference type="GO" id="GO:0030687">
    <property type="term" value="C:preribosome, large subunit precursor"/>
    <property type="evidence" value="ECO:0007669"/>
    <property type="project" value="TreeGrafter"/>
</dbReference>
<dbReference type="InterPro" id="IPR012459">
    <property type="entry name" value="Rrp15"/>
</dbReference>
<dbReference type="OrthoDB" id="20949at2759"/>
<comment type="similarity">
    <text evidence="1">Belongs to the RRP15 family.</text>
</comment>
<sequence length="236" mass="25767">MSPTKRQKLEKISDVNSDDEEVIDQTHDAGEDDLEEECSDDDQTSSAGDSPDTEDEIAAARTTKSKKTLKRKRRATDPSNFGATLNALLSTNAPSSLPLSLKPSAARKRNEEKQELKAKKVQRIEKKEKEDKGHISDVIGGWGGESERALRKVAQRGVVKLFNAIAESQSAVVTVAEEAKKLRGSGKPSLPAPAFEKGNSKKKGKQKDNLLGRGKEVALDKEDFMDVIRSGVNVRV</sequence>
<dbReference type="EMBL" id="WIUZ02000005">
    <property type="protein sequence ID" value="KAF9787235.1"/>
    <property type="molecule type" value="Genomic_DNA"/>
</dbReference>
<feature type="compositionally biased region" description="Basic and acidic residues" evidence="2">
    <location>
        <begin position="108"/>
        <end position="135"/>
    </location>
</feature>